<keyword evidence="2" id="KW-0802">TPR repeat</keyword>
<keyword evidence="3" id="KW-0472">Membrane</keyword>
<organism evidence="4 5">
    <name type="scientific">Urbifossiella limnaea</name>
    <dbReference type="NCBI Taxonomy" id="2528023"/>
    <lineage>
        <taxon>Bacteria</taxon>
        <taxon>Pseudomonadati</taxon>
        <taxon>Planctomycetota</taxon>
        <taxon>Planctomycetia</taxon>
        <taxon>Gemmatales</taxon>
        <taxon>Gemmataceae</taxon>
        <taxon>Urbifossiella</taxon>
    </lineage>
</organism>
<feature type="transmembrane region" description="Helical" evidence="3">
    <location>
        <begin position="347"/>
        <end position="366"/>
    </location>
</feature>
<dbReference type="Pfam" id="PF14559">
    <property type="entry name" value="TPR_19"/>
    <property type="match status" value="1"/>
</dbReference>
<dbReference type="InterPro" id="IPR011990">
    <property type="entry name" value="TPR-like_helical_dom_sf"/>
</dbReference>
<dbReference type="InterPro" id="IPR052346">
    <property type="entry name" value="O-mannosyl-transferase_TMTC"/>
</dbReference>
<sequence>MSAAPPTAAPGFARAVTLVAFCALFAYFNSLHGAFVFDDNVFLADPNLSRPWKSALWTRPVIGWSLAANYWLDGTNPRGYHLANLAAHVAAALLLADLVRRVLLRPRFAGRYDATAGWVGLAAGLVWLVHPLNTQSVTYVVQRCESWMGLFYLGAVWCFLRAADGSRWWYAAAALSAALSAGCKEVATTLPAVLVLFDRAFLAGSWAGVLRRWRAHLAVGFVPVAFLLWVTFGGLVSGASEATIGLGVKLWTPKTYALTQTEVIWHYFRLAVWPTGQVLDYLDWPVRASLAEVWPYAAGLAAVLAVVAYGVVRNRAWAVPAAAVFLILAPTSSIVPIQDVAFEHRMYLPLACLVALAAGLLAGPAARLPARPVAGAVAALVILLGFLTVVRNEDYSSNYRLYKDSAEKRPDNPRARGAYADILRQHGEFAEADAQIKAAVQLPRNTAANAVALGNVLFALGDADDAVRYIRGVHAQSPTDPVVSELLGLLLLATGKPAEAVAPLAVARAAKPSDPAVLFRLGSAQAGAGDEAAAAETFAALKAAAPGFAATLVTQARQTAMSDAAKPVHLRLAAIMAAAARRLDGPDDAAALDAAALAEARLGNYPAAADLARRAAASAERAGWPADKVSLLRERVGLFEAKKPYLPAELAAYRGSRP</sequence>
<feature type="transmembrane region" description="Helical" evidence="3">
    <location>
        <begin position="373"/>
        <end position="390"/>
    </location>
</feature>
<keyword evidence="5" id="KW-1185">Reference proteome</keyword>
<gene>
    <name evidence="4" type="ORF">ETAA1_63160</name>
</gene>
<keyword evidence="3" id="KW-0812">Transmembrane</keyword>
<feature type="transmembrane region" description="Helical" evidence="3">
    <location>
        <begin position="146"/>
        <end position="163"/>
    </location>
</feature>
<dbReference type="PANTHER" id="PTHR44227:SF3">
    <property type="entry name" value="PROTEIN O-MANNOSYL-TRANSFERASE TMTC4"/>
    <property type="match status" value="1"/>
</dbReference>
<evidence type="ECO:0000256" key="3">
    <source>
        <dbReference type="SAM" id="Phobius"/>
    </source>
</evidence>
<dbReference type="RefSeq" id="WP_202920543.1">
    <property type="nucleotide sequence ID" value="NZ_CP036273.1"/>
</dbReference>
<dbReference type="AlphaFoldDB" id="A0A517Y3K8"/>
<feature type="transmembrane region" description="Helical" evidence="3">
    <location>
        <begin position="116"/>
        <end position="134"/>
    </location>
</feature>
<reference evidence="4 5" key="1">
    <citation type="submission" date="2019-02" db="EMBL/GenBank/DDBJ databases">
        <title>Deep-cultivation of Planctomycetes and their phenomic and genomic characterization uncovers novel biology.</title>
        <authorList>
            <person name="Wiegand S."/>
            <person name="Jogler M."/>
            <person name="Boedeker C."/>
            <person name="Pinto D."/>
            <person name="Vollmers J."/>
            <person name="Rivas-Marin E."/>
            <person name="Kohn T."/>
            <person name="Peeters S.H."/>
            <person name="Heuer A."/>
            <person name="Rast P."/>
            <person name="Oberbeckmann S."/>
            <person name="Bunk B."/>
            <person name="Jeske O."/>
            <person name="Meyerdierks A."/>
            <person name="Storesund J.E."/>
            <person name="Kallscheuer N."/>
            <person name="Luecker S."/>
            <person name="Lage O.M."/>
            <person name="Pohl T."/>
            <person name="Merkel B.J."/>
            <person name="Hornburger P."/>
            <person name="Mueller R.-W."/>
            <person name="Bruemmer F."/>
            <person name="Labrenz M."/>
            <person name="Spormann A.M."/>
            <person name="Op den Camp H."/>
            <person name="Overmann J."/>
            <person name="Amann R."/>
            <person name="Jetten M.S.M."/>
            <person name="Mascher T."/>
            <person name="Medema M.H."/>
            <person name="Devos D.P."/>
            <person name="Kaster A.-K."/>
            <person name="Ovreas L."/>
            <person name="Rohde M."/>
            <person name="Galperin M.Y."/>
            <person name="Jogler C."/>
        </authorList>
    </citation>
    <scope>NUCLEOTIDE SEQUENCE [LARGE SCALE GENOMIC DNA]</scope>
    <source>
        <strain evidence="4 5">ETA_A1</strain>
    </source>
</reference>
<evidence type="ECO:0000256" key="1">
    <source>
        <dbReference type="ARBA" id="ARBA00022737"/>
    </source>
</evidence>
<protein>
    <submittedName>
        <fullName evidence="4">Uncharacterized protein</fullName>
    </submittedName>
</protein>
<dbReference type="EMBL" id="CP036273">
    <property type="protein sequence ID" value="QDU24302.1"/>
    <property type="molecule type" value="Genomic_DNA"/>
</dbReference>
<accession>A0A517Y3K8</accession>
<dbReference type="SUPFAM" id="SSF48452">
    <property type="entry name" value="TPR-like"/>
    <property type="match status" value="1"/>
</dbReference>
<proteinExistence type="predicted"/>
<dbReference type="KEGG" id="uli:ETAA1_63160"/>
<feature type="transmembrane region" description="Helical" evidence="3">
    <location>
        <begin position="12"/>
        <end position="35"/>
    </location>
</feature>
<evidence type="ECO:0000313" key="5">
    <source>
        <dbReference type="Proteomes" id="UP000319576"/>
    </source>
</evidence>
<feature type="transmembrane region" description="Helical" evidence="3">
    <location>
        <begin position="293"/>
        <end position="312"/>
    </location>
</feature>
<dbReference type="Proteomes" id="UP000319576">
    <property type="component" value="Chromosome"/>
</dbReference>
<keyword evidence="3" id="KW-1133">Transmembrane helix</keyword>
<evidence type="ECO:0000256" key="2">
    <source>
        <dbReference type="ARBA" id="ARBA00022803"/>
    </source>
</evidence>
<feature type="transmembrane region" description="Helical" evidence="3">
    <location>
        <begin position="217"/>
        <end position="236"/>
    </location>
</feature>
<feature type="transmembrane region" description="Helical" evidence="3">
    <location>
        <begin position="317"/>
        <end position="335"/>
    </location>
</feature>
<name>A0A517Y3K8_9BACT</name>
<dbReference type="PANTHER" id="PTHR44227">
    <property type="match status" value="1"/>
</dbReference>
<keyword evidence="1" id="KW-0677">Repeat</keyword>
<evidence type="ECO:0000313" key="4">
    <source>
        <dbReference type="EMBL" id="QDU24302.1"/>
    </source>
</evidence>
<feature type="transmembrane region" description="Helical" evidence="3">
    <location>
        <begin position="79"/>
        <end position="96"/>
    </location>
</feature>
<dbReference type="Gene3D" id="1.25.40.10">
    <property type="entry name" value="Tetratricopeptide repeat domain"/>
    <property type="match status" value="1"/>
</dbReference>